<proteinExistence type="predicted"/>
<evidence type="ECO:0000313" key="2">
    <source>
        <dbReference type="EMBL" id="KAE8235102.1"/>
    </source>
</evidence>
<protein>
    <submittedName>
        <fullName evidence="2">Uncharacterized protein</fullName>
    </submittedName>
</protein>
<organism evidence="2 3">
    <name type="scientific">Tilletia caries</name>
    <name type="common">wheat bunt fungus</name>
    <dbReference type="NCBI Taxonomy" id="13290"/>
    <lineage>
        <taxon>Eukaryota</taxon>
        <taxon>Fungi</taxon>
        <taxon>Dikarya</taxon>
        <taxon>Basidiomycota</taxon>
        <taxon>Ustilaginomycotina</taxon>
        <taxon>Exobasidiomycetes</taxon>
        <taxon>Tilletiales</taxon>
        <taxon>Tilletiaceae</taxon>
        <taxon>Tilletia</taxon>
    </lineage>
</organism>
<reference evidence="2" key="2">
    <citation type="journal article" date="2019" name="IMA Fungus">
        <title>Genome sequencing and comparison of five Tilletia species to identify candidate genes for the detection of regulated species infecting wheat.</title>
        <authorList>
            <person name="Nguyen H.D.T."/>
            <person name="Sultana T."/>
            <person name="Kesanakurti P."/>
            <person name="Hambleton S."/>
        </authorList>
    </citation>
    <scope>NUCLEOTIDE SEQUENCE</scope>
    <source>
        <strain evidence="2">DAOMC 238032</strain>
    </source>
</reference>
<evidence type="ECO:0000256" key="1">
    <source>
        <dbReference type="SAM" id="Coils"/>
    </source>
</evidence>
<dbReference type="GO" id="GO:0003677">
    <property type="term" value="F:DNA binding"/>
    <property type="evidence" value="ECO:0007669"/>
    <property type="project" value="InterPro"/>
</dbReference>
<dbReference type="SUPFAM" id="SSF56349">
    <property type="entry name" value="DNA breaking-rejoining enzymes"/>
    <property type="match status" value="1"/>
</dbReference>
<dbReference type="EMBL" id="LWDD02004510">
    <property type="protein sequence ID" value="KAE8235102.1"/>
    <property type="molecule type" value="Genomic_DNA"/>
</dbReference>
<reference evidence="2" key="1">
    <citation type="submission" date="2016-04" db="EMBL/GenBank/DDBJ databases">
        <authorList>
            <person name="Nguyen H.D."/>
            <person name="Kesanakurti P."/>
            <person name="Cullis J."/>
            <person name="Levesque C.A."/>
            <person name="Hambleton S."/>
        </authorList>
    </citation>
    <scope>NUCLEOTIDE SEQUENCE</scope>
    <source>
        <strain evidence="2">DAOMC 238032</strain>
    </source>
</reference>
<feature type="non-terminal residue" evidence="2">
    <location>
        <position position="325"/>
    </location>
</feature>
<dbReference type="InterPro" id="IPR011010">
    <property type="entry name" value="DNA_brk_join_enz"/>
</dbReference>
<dbReference type="Proteomes" id="UP000077671">
    <property type="component" value="Unassembled WGS sequence"/>
</dbReference>
<keyword evidence="1" id="KW-0175">Coiled coil</keyword>
<gene>
    <name evidence="2" type="ORF">A4X03_0g9900</name>
</gene>
<feature type="coiled-coil region" evidence="1">
    <location>
        <begin position="29"/>
        <end position="63"/>
    </location>
</feature>
<accession>A0A8T8S8I4</accession>
<name>A0A8T8S8I4_9BASI</name>
<comment type="caution">
    <text evidence="2">The sequence shown here is derived from an EMBL/GenBank/DDBJ whole genome shotgun (WGS) entry which is preliminary data.</text>
</comment>
<evidence type="ECO:0000313" key="3">
    <source>
        <dbReference type="Proteomes" id="UP000077671"/>
    </source>
</evidence>
<sequence>MAQKQDPRDIIIAELQAEVDYLMRTMKEVADVTDQVMEEQDRLHAIELENQGLRLRAESHERENAFKREVNTVYSSFIATQTSVLETLQRGKATGAAAPESVQTQLEALARKMACLNQSVEIMLDGGHPGPLLSEALEHWFKVRSGLGIDQKKVDTDYNRVRDFISYAGDKPINRYRYLEFQEFANLLAHVPASFSLKPEFKGMTQFEAAAHNRSLDPLKRHKTLTGKTIESNYLSPLNMIFHDMCAHHGFRSPLANVSIRISGEARASTDRLPIEVPELNKWFVHAAKESRGDSKWLPLLGTVAGARIGELIWLQKKDIYQVEG</sequence>
<dbReference type="AlphaFoldDB" id="A0A8T8S8I4"/>